<feature type="non-terminal residue" evidence="4">
    <location>
        <position position="1"/>
    </location>
</feature>
<evidence type="ECO:0000313" key="4">
    <source>
        <dbReference type="EMBL" id="CAE7210860.1"/>
    </source>
</evidence>
<feature type="non-terminal residue" evidence="4">
    <location>
        <position position="2148"/>
    </location>
</feature>
<feature type="compositionally biased region" description="Basic and acidic residues" evidence="3">
    <location>
        <begin position="588"/>
        <end position="599"/>
    </location>
</feature>
<gene>
    <name evidence="4" type="primary">Fig4</name>
    <name evidence="4" type="ORF">SNEC2469_LOCUS2125</name>
</gene>
<keyword evidence="2" id="KW-0808">Transferase</keyword>
<feature type="compositionally biased region" description="Basic and acidic residues" evidence="3">
    <location>
        <begin position="1528"/>
        <end position="1542"/>
    </location>
</feature>
<feature type="region of interest" description="Disordered" evidence="3">
    <location>
        <begin position="988"/>
        <end position="1012"/>
    </location>
</feature>
<dbReference type="GO" id="GO:0032259">
    <property type="term" value="P:methylation"/>
    <property type="evidence" value="ECO:0007669"/>
    <property type="project" value="UniProtKB-KW"/>
</dbReference>
<feature type="compositionally biased region" description="Basic and acidic residues" evidence="3">
    <location>
        <begin position="1573"/>
        <end position="1597"/>
    </location>
</feature>
<organism evidence="4 5">
    <name type="scientific">Symbiodinium necroappetens</name>
    <dbReference type="NCBI Taxonomy" id="1628268"/>
    <lineage>
        <taxon>Eukaryota</taxon>
        <taxon>Sar</taxon>
        <taxon>Alveolata</taxon>
        <taxon>Dinophyceae</taxon>
        <taxon>Suessiales</taxon>
        <taxon>Symbiodiniaceae</taxon>
        <taxon>Symbiodinium</taxon>
    </lineage>
</organism>
<evidence type="ECO:0000256" key="1">
    <source>
        <dbReference type="ARBA" id="ARBA00022603"/>
    </source>
</evidence>
<evidence type="ECO:0000256" key="2">
    <source>
        <dbReference type="ARBA" id="ARBA00022679"/>
    </source>
</evidence>
<keyword evidence="5" id="KW-1185">Reference proteome</keyword>
<dbReference type="Gene3D" id="3.40.50.150">
    <property type="entry name" value="Vaccinia Virus protein VP39"/>
    <property type="match status" value="1"/>
</dbReference>
<dbReference type="EMBL" id="CAJNJA010006474">
    <property type="protein sequence ID" value="CAE7210860.1"/>
    <property type="molecule type" value="Genomic_DNA"/>
</dbReference>
<evidence type="ECO:0000313" key="5">
    <source>
        <dbReference type="Proteomes" id="UP000601435"/>
    </source>
</evidence>
<dbReference type="PANTHER" id="PTHR24216">
    <property type="entry name" value="PAXILLIN-RELATED"/>
    <property type="match status" value="1"/>
</dbReference>
<feature type="compositionally biased region" description="Low complexity" evidence="3">
    <location>
        <begin position="567"/>
        <end position="583"/>
    </location>
</feature>
<dbReference type="InterPro" id="IPR001525">
    <property type="entry name" value="C5_MeTfrase"/>
</dbReference>
<evidence type="ECO:0000256" key="3">
    <source>
        <dbReference type="SAM" id="MobiDB-lite"/>
    </source>
</evidence>
<comment type="caution">
    <text evidence="4">The sequence shown here is derived from an EMBL/GenBank/DDBJ whole genome shotgun (WGS) entry which is preliminary data.</text>
</comment>
<dbReference type="PANTHER" id="PTHR24216:SF65">
    <property type="entry name" value="PAXILLIN-LIKE PROTEIN 1"/>
    <property type="match status" value="1"/>
</dbReference>
<reference evidence="4" key="1">
    <citation type="submission" date="2021-02" db="EMBL/GenBank/DDBJ databases">
        <authorList>
            <person name="Dougan E. K."/>
            <person name="Rhodes N."/>
            <person name="Thang M."/>
            <person name="Chan C."/>
        </authorList>
    </citation>
    <scope>NUCLEOTIDE SEQUENCE</scope>
</reference>
<feature type="region of interest" description="Disordered" evidence="3">
    <location>
        <begin position="1838"/>
        <end position="1858"/>
    </location>
</feature>
<proteinExistence type="predicted"/>
<dbReference type="Pfam" id="PF00145">
    <property type="entry name" value="DNA_methylase"/>
    <property type="match status" value="1"/>
</dbReference>
<feature type="region of interest" description="Disordered" evidence="3">
    <location>
        <begin position="1115"/>
        <end position="1134"/>
    </location>
</feature>
<feature type="compositionally biased region" description="Basic residues" evidence="3">
    <location>
        <begin position="1515"/>
        <end position="1527"/>
    </location>
</feature>
<keyword evidence="1" id="KW-0489">Methyltransferase</keyword>
<accession>A0A812JNQ0</accession>
<protein>
    <submittedName>
        <fullName evidence="4">Fig4 protein</fullName>
    </submittedName>
</protein>
<feature type="compositionally biased region" description="Polar residues" evidence="3">
    <location>
        <begin position="1543"/>
        <end position="1552"/>
    </location>
</feature>
<dbReference type="GO" id="GO:0008168">
    <property type="term" value="F:methyltransferase activity"/>
    <property type="evidence" value="ECO:0007669"/>
    <property type="project" value="UniProtKB-KW"/>
</dbReference>
<dbReference type="SUPFAM" id="SSF53335">
    <property type="entry name" value="S-adenosyl-L-methionine-dependent methyltransferases"/>
    <property type="match status" value="1"/>
</dbReference>
<feature type="region of interest" description="Disordered" evidence="3">
    <location>
        <begin position="480"/>
        <end position="619"/>
    </location>
</feature>
<feature type="compositionally biased region" description="Pro residues" evidence="3">
    <location>
        <begin position="554"/>
        <end position="566"/>
    </location>
</feature>
<feature type="compositionally biased region" description="Polar residues" evidence="3">
    <location>
        <begin position="1121"/>
        <end position="1134"/>
    </location>
</feature>
<feature type="compositionally biased region" description="Low complexity" evidence="3">
    <location>
        <begin position="283"/>
        <end position="318"/>
    </location>
</feature>
<feature type="compositionally biased region" description="Low complexity" evidence="3">
    <location>
        <begin position="988"/>
        <end position="1000"/>
    </location>
</feature>
<feature type="region of interest" description="Disordered" evidence="3">
    <location>
        <begin position="421"/>
        <end position="463"/>
    </location>
</feature>
<dbReference type="OrthoDB" id="641149at2759"/>
<name>A0A812JNQ0_9DINO</name>
<dbReference type="Proteomes" id="UP000601435">
    <property type="component" value="Unassembled WGS sequence"/>
</dbReference>
<feature type="region of interest" description="Disordered" evidence="3">
    <location>
        <begin position="282"/>
        <end position="347"/>
    </location>
</feature>
<feature type="region of interest" description="Disordered" evidence="3">
    <location>
        <begin position="1484"/>
        <end position="1603"/>
    </location>
</feature>
<dbReference type="InterPro" id="IPR029063">
    <property type="entry name" value="SAM-dependent_MTases_sf"/>
</dbReference>
<feature type="compositionally biased region" description="Basic and acidic residues" evidence="3">
    <location>
        <begin position="512"/>
        <end position="529"/>
    </location>
</feature>
<sequence>AQGWVSRRWLGRSHPVAVPSPAQVVQVGRTRLAGEVRRGPAAEAVVGAGVEVLDVRDGLTPPDTKDFCSPLKVVTVPDFIAHEPVTDEVNRQQEATKSAACYAEALGSAVLDAAAARRWGVAKVLLQELQRSPEVLRRRALSKADVTCKTALRMCVDALSKSKPPLLQALWQRTDGIYARACGSAADLLNGKAPPVVPPQYKAPPPPLPEAELQGLPLAVANLRCVLEAAHAGGWVAWRDLAAAMTVDDRVALAEFSSALMVVPPANMPSDAALKEKMKRRLPATAATAGEVPAAGPCTTTTPRTPSRTRTPASSSTTMGAPPSAWSGGLSWQPPAAQPTHDDGVSGSVFLDAPPPDRTQRTGAAVFLQTAASTPASTTPGDGTPWGLTPEMVRQGIARMEAESAAISAAQTPGVTIQIDSEGRRHRAAPPGAEQRPTRPSSPPSRSTANLAFTPGSVAGTSVNTDEVLNEAAIRLAMSNQNNAGPGFDPQSPVPEQRRPIFPPIRDTGNAEEARRGRAERRGGERPATADDPPPPAPVQDYPPLTASPVTWVPAPPVMGPLPPERTTPAQATSSTTAPPRTTTPRRRSADRGDRRTPDRVASLSPGPTHRSGTVGIRSKLSDAEVAEIRRNLTPEYSRYKDRMHRRGAAAEDDVPQSIRHLARPTVEDVIQTEAAADAGDQSAVPKIPPVSAPTFCGYWFCRRLPEGYLGARIPWEAQKDRRRVAGWCTHPCTAAGCQFVAECRKLTSAGVGRCLRRGRHTPEPAAELICEDIAGLQANAAKADMALVPVTTTVGSTFGEFLKVVADAGGTAHLATFARLGVTNSPAVRDSFPVLLAHGVPEAVLLAILAPVPPQPPVPSLSQMRSDVPERRSSTRASMAAALEAMDPSRRAETMAAIDSNLLAQSTRRSMESRVRMLNSLAEKGDFQLFPLDAQKLQLLAGALRIGGYRSALAAGGTQAQAVLGTSPACLGQTQWAAAICDAPQAAQQDQTATPGPAAEPDGQTEAPDGAGVLAAPGVPAVDFSAELPAIDFVPAPVSAEKALIPAATATHYIMNCRTRLLHKPAAEEAETERAEWQARCGWPYGVRQFYRLHDLPPNPSMCRRCFPDTPVDLEAPEAVSSSDSDPKEPTTTLTPVSVTCFRPLAAMAAAPTVASQMVPLGELFNTAGAGDGIRQYLAAKKISTTPTLALIAKNAEDFTTMIVAPFLAGVTIDGQDHKAEAGDEPVATAIMIHLFVEARRQWDIFSQAPTAPQPQAAATTAAQTAAGNTPTAAATAAHIPDRPPKTFAAWTQQVTAYEEKLFDGKRRTFPVQELLGAEEVLARMWFEHTVTKMYTPVTLGEILCRRTWTPGRMLNPLAADRAAKSAGSKALRLEHGALVPEEPSEWSPRGLLSTIDGANAARWAWILLGIGEEADVIKYADWFVAKARAHADMVPAIQAFWHKSAWTIAMALRNSTSFGEAVKGVMNDVATWQEIIIANAAPPRRPPALPLADPNAATEDYDDHGADPWGGGNRRKRRRPGKPKGKGRDGKDQDPPKKTDAANQQDQGWWSTRGGGKQQNQQQTWWGHAGADQRHQNTDGGDRPWRRPGVPDRSPKKIRLSARVPPGAEVIVLSAFDGVGAAPWLVWDLIGEPRAIFSWEVDRAAIQVADYHIPGIRHRGDITEDTPEDLAAEIQHIDGQAECIIIFTAAPPCQDFSRVGDRDGHAGNRGYLFNFTAEFLDELRRRLAPRRFGFLVENVEMTPADAAEASKQLGCQPVFADAADFGWIGRPRLWWSSVDWDEITRDPSTAERWTWVLHRRWDRLRLDLPRAAPDSFDLDGLKFSDAVASGRIRLPCSTTPAADERGRPPPRSMRGKVTTEVQQRWLQDSRQFAPWHYQRDAMLADDQGKLVVLTPSAKEQLHHMPKNFTAATAQGELEPRTRHRLLGNGWHWGVARRLLLAVLVHAAASLPTAAAIPTAPPTSTIQWVAALWGPAGPPMGPAPAKPTMAALQELDEEAHWRASWALEHPLAKPPPLEPAWELLLDLRRRWRHDLVRIRREVLAEVHLLIDDLEEDSRTWMAACPSWVRATYSTPDKPAPTRVLAFLELLRRLGYPDLTALTEDMTDGFQMLGEIRPGPGWRRREDGKYQNPTSVADLVATNADYVR</sequence>